<keyword evidence="5" id="KW-1185">Reference proteome</keyword>
<dbReference type="Proteomes" id="UP000327044">
    <property type="component" value="Unassembled WGS sequence"/>
</dbReference>
<evidence type="ECO:0000313" key="4">
    <source>
        <dbReference type="EMBL" id="KAB0801623.1"/>
    </source>
</evidence>
<dbReference type="CDD" id="cd23992">
    <property type="entry name" value="PBP_GOBP"/>
    <property type="match status" value="1"/>
</dbReference>
<dbReference type="InterPro" id="IPR006170">
    <property type="entry name" value="PBP/GOBP"/>
</dbReference>
<dbReference type="GO" id="GO:0005549">
    <property type="term" value="F:odorant binding"/>
    <property type="evidence" value="ECO:0007669"/>
    <property type="project" value="InterPro"/>
</dbReference>
<dbReference type="InParanoid" id="A0A1Y1NFT0"/>
<gene>
    <name evidence="4" type="ORF">PPYR_03809</name>
    <name evidence="3" type="ORF">PPYR_06002</name>
</gene>
<evidence type="ECO:0000256" key="1">
    <source>
        <dbReference type="SAM" id="SignalP"/>
    </source>
</evidence>
<reference evidence="3 5" key="2">
    <citation type="journal article" date="2018" name="Elife">
        <title>Firefly genomes illuminate parallel origins of bioluminescence in beetles.</title>
        <authorList>
            <person name="Fallon T.R."/>
            <person name="Lower S.E."/>
            <person name="Chang C.H."/>
            <person name="Bessho-Uehara M."/>
            <person name="Martin G.J."/>
            <person name="Bewick A.J."/>
            <person name="Behringer M."/>
            <person name="Debat H.J."/>
            <person name="Wong I."/>
            <person name="Day J.C."/>
            <person name="Suvorov A."/>
            <person name="Silva C.J."/>
            <person name="Stanger-Hall K.F."/>
            <person name="Hall D.W."/>
            <person name="Schmitz R.J."/>
            <person name="Nelson D.R."/>
            <person name="Lewis S.M."/>
            <person name="Shigenobu S."/>
            <person name="Bybee S.M."/>
            <person name="Larracuente A.M."/>
            <person name="Oba Y."/>
            <person name="Weng J.K."/>
        </authorList>
    </citation>
    <scope>NUCLEOTIDE SEQUENCE [LARGE SCALE GENOMIC DNA]</scope>
    <source>
        <strain evidence="3">1611_PpyrPB1</strain>
        <tissue evidence="3">Whole body</tissue>
    </source>
</reference>
<dbReference type="SUPFAM" id="SSF47565">
    <property type="entry name" value="Insect pheromone/odorant-binding proteins"/>
    <property type="match status" value="1"/>
</dbReference>
<evidence type="ECO:0000313" key="2">
    <source>
        <dbReference type="EMBL" id="JAV96681.1"/>
    </source>
</evidence>
<dbReference type="Pfam" id="PF01395">
    <property type="entry name" value="PBP_GOBP"/>
    <property type="match status" value="1"/>
</dbReference>
<protein>
    <submittedName>
        <fullName evidence="2">Uncharacterized protein</fullName>
    </submittedName>
</protein>
<evidence type="ECO:0000313" key="5">
    <source>
        <dbReference type="Proteomes" id="UP000327044"/>
    </source>
</evidence>
<dbReference type="AlphaFoldDB" id="A0A1Y1NFT0"/>
<dbReference type="OrthoDB" id="7665616at2759"/>
<accession>A0A1Y1NFT0</accession>
<dbReference type="Gene3D" id="1.10.238.20">
    <property type="entry name" value="Pheromone/general odorant binding protein domain"/>
    <property type="match status" value="1"/>
</dbReference>
<reference evidence="2" key="1">
    <citation type="journal article" date="2016" name="Sci. Rep.">
        <title>Molecular characterization of firefly nuptial gifts: a multi-omics approach sheds light on postcopulatory sexual selection.</title>
        <authorList>
            <person name="Al-Wathiqui N."/>
            <person name="Fallon T.R."/>
            <person name="South A."/>
            <person name="Weng J.K."/>
            <person name="Lewis S.M."/>
        </authorList>
    </citation>
    <scope>NUCLEOTIDE SEQUENCE</scope>
</reference>
<proteinExistence type="predicted"/>
<dbReference type="EMBL" id="VVIM01000004">
    <property type="protein sequence ID" value="KAB0800262.1"/>
    <property type="molecule type" value="Genomic_DNA"/>
</dbReference>
<dbReference type="EMBL" id="VVIM01000002">
    <property type="protein sequence ID" value="KAB0801623.1"/>
    <property type="molecule type" value="Genomic_DNA"/>
</dbReference>
<dbReference type="EMBL" id="GEZM01003602">
    <property type="protein sequence ID" value="JAV96681.1"/>
    <property type="molecule type" value="Transcribed_RNA"/>
</dbReference>
<reference evidence="3" key="3">
    <citation type="submission" date="2019-08" db="EMBL/GenBank/DDBJ databases">
        <authorList>
            <consortium name="Photinus pyralis genome working group"/>
            <person name="Fallon T.R."/>
            <person name="Sander Lower S.E."/>
            <person name="Weng J.-K."/>
        </authorList>
    </citation>
    <scope>NUCLEOTIDE SEQUENCE</scope>
    <source>
        <strain evidence="3">1611_PpyrPB1</strain>
        <tissue evidence="3">Whole body</tissue>
    </source>
</reference>
<keyword evidence="1" id="KW-0732">Signal</keyword>
<organism evidence="2">
    <name type="scientific">Photinus pyralis</name>
    <name type="common">Common eastern firefly</name>
    <name type="synonym">Lampyris pyralis</name>
    <dbReference type="NCBI Taxonomy" id="7054"/>
    <lineage>
        <taxon>Eukaryota</taxon>
        <taxon>Metazoa</taxon>
        <taxon>Ecdysozoa</taxon>
        <taxon>Arthropoda</taxon>
        <taxon>Hexapoda</taxon>
        <taxon>Insecta</taxon>
        <taxon>Pterygota</taxon>
        <taxon>Neoptera</taxon>
        <taxon>Endopterygota</taxon>
        <taxon>Coleoptera</taxon>
        <taxon>Polyphaga</taxon>
        <taxon>Elateriformia</taxon>
        <taxon>Elateroidea</taxon>
        <taxon>Lampyridae</taxon>
        <taxon>Lampyrinae</taxon>
        <taxon>Photinus</taxon>
    </lineage>
</organism>
<evidence type="ECO:0000313" key="3">
    <source>
        <dbReference type="EMBL" id="KAB0800262.1"/>
    </source>
</evidence>
<feature type="signal peptide" evidence="1">
    <location>
        <begin position="1"/>
        <end position="20"/>
    </location>
</feature>
<feature type="chain" id="PRO_5036029943" evidence="1">
    <location>
        <begin position="21"/>
        <end position="132"/>
    </location>
</feature>
<dbReference type="InterPro" id="IPR036728">
    <property type="entry name" value="PBP_GOBP_sf"/>
</dbReference>
<name>A0A1Y1NFT0_PHOPY</name>
<sequence>MKILIVSFVGTLFSASLLLAQEEMKEKDEMGAIMSCINSDENSFAAGNYTQNTIFDDQESKCFYACVMEGQNHMVNGSINADMIKYHLGNESEQAVDTCQKYGHRGGKDKCEIAYRFQVCLRRNNGTDDGAC</sequence>